<organism evidence="2 3">
    <name type="scientific">Burkholderia ubonensis</name>
    <dbReference type="NCBI Taxonomy" id="101571"/>
    <lineage>
        <taxon>Bacteria</taxon>
        <taxon>Pseudomonadati</taxon>
        <taxon>Pseudomonadota</taxon>
        <taxon>Betaproteobacteria</taxon>
        <taxon>Burkholderiales</taxon>
        <taxon>Burkholderiaceae</taxon>
        <taxon>Burkholderia</taxon>
        <taxon>Burkholderia cepacia complex</taxon>
    </lineage>
</organism>
<reference evidence="2 3" key="1">
    <citation type="submission" date="2015-11" db="EMBL/GenBank/DDBJ databases">
        <title>Expanding the genomic diversity of Burkholderia species for the development of highly accurate diagnostics.</title>
        <authorList>
            <person name="Sahl J."/>
            <person name="Keim P."/>
            <person name="Wagner D."/>
        </authorList>
    </citation>
    <scope>NUCLEOTIDE SEQUENCE [LARGE SCALE GENOMIC DNA]</scope>
    <source>
        <strain evidence="2 3">MSMB2036</strain>
    </source>
</reference>
<name>A0A124RBS1_9BURK</name>
<gene>
    <name evidence="2" type="ORF">WJ33_00140</name>
</gene>
<feature type="region of interest" description="Disordered" evidence="1">
    <location>
        <begin position="38"/>
        <end position="69"/>
    </location>
</feature>
<comment type="caution">
    <text evidence="2">The sequence shown here is derived from an EMBL/GenBank/DDBJ whole genome shotgun (WGS) entry which is preliminary data.</text>
</comment>
<proteinExistence type="predicted"/>
<dbReference type="AlphaFoldDB" id="A0A124RBS1"/>
<feature type="compositionally biased region" description="Polar residues" evidence="1">
    <location>
        <begin position="50"/>
        <end position="59"/>
    </location>
</feature>
<evidence type="ECO:0000313" key="3">
    <source>
        <dbReference type="Proteomes" id="UP000064029"/>
    </source>
</evidence>
<sequence>MPNSACAASAVKHAMPPRPVVGAQLVSGRDWLPESITVAPNGCQRGPSAVRSTSPTPRSRNQDRHTNGEAAKWVRICASLSAKPRVSRQTIATTAPCNAGGAGYSRL</sequence>
<evidence type="ECO:0000256" key="1">
    <source>
        <dbReference type="SAM" id="MobiDB-lite"/>
    </source>
</evidence>
<accession>A0A124RBS1</accession>
<dbReference type="Proteomes" id="UP000064029">
    <property type="component" value="Unassembled WGS sequence"/>
</dbReference>
<evidence type="ECO:0000313" key="2">
    <source>
        <dbReference type="EMBL" id="KVG68596.1"/>
    </source>
</evidence>
<protein>
    <submittedName>
        <fullName evidence="2">Uncharacterized protein</fullName>
    </submittedName>
</protein>
<dbReference type="EMBL" id="LOXM01000111">
    <property type="protein sequence ID" value="KVG68596.1"/>
    <property type="molecule type" value="Genomic_DNA"/>
</dbReference>